<organism evidence="2 3">
    <name type="scientific">Dactylonectria macrodidyma</name>
    <dbReference type="NCBI Taxonomy" id="307937"/>
    <lineage>
        <taxon>Eukaryota</taxon>
        <taxon>Fungi</taxon>
        <taxon>Dikarya</taxon>
        <taxon>Ascomycota</taxon>
        <taxon>Pezizomycotina</taxon>
        <taxon>Sordariomycetes</taxon>
        <taxon>Hypocreomycetidae</taxon>
        <taxon>Hypocreales</taxon>
        <taxon>Nectriaceae</taxon>
        <taxon>Dactylonectria</taxon>
    </lineage>
</organism>
<feature type="compositionally biased region" description="Polar residues" evidence="1">
    <location>
        <begin position="41"/>
        <end position="53"/>
    </location>
</feature>
<name>A0A9P9FMV9_9HYPO</name>
<sequence>MQLLQLLSTLPAVNDGGPLQTGDGTRATLRIHVSPPALAPTKTQQGCTGTSHSPLREVSTAEGRDPRVHREPIIERFSRSPVPPWAIPVRRNSAKTNPRQSFRRRKAMKKGGGRGTSHSGVNVAGSSPICRAYADEASKKCAPGQENQAP</sequence>
<dbReference type="AlphaFoldDB" id="A0A9P9FMV9"/>
<reference evidence="2" key="1">
    <citation type="journal article" date="2021" name="Nat. Commun.">
        <title>Genetic determinants of endophytism in the Arabidopsis root mycobiome.</title>
        <authorList>
            <person name="Mesny F."/>
            <person name="Miyauchi S."/>
            <person name="Thiergart T."/>
            <person name="Pickel B."/>
            <person name="Atanasova L."/>
            <person name="Karlsson M."/>
            <person name="Huettel B."/>
            <person name="Barry K.W."/>
            <person name="Haridas S."/>
            <person name="Chen C."/>
            <person name="Bauer D."/>
            <person name="Andreopoulos W."/>
            <person name="Pangilinan J."/>
            <person name="LaButti K."/>
            <person name="Riley R."/>
            <person name="Lipzen A."/>
            <person name="Clum A."/>
            <person name="Drula E."/>
            <person name="Henrissat B."/>
            <person name="Kohler A."/>
            <person name="Grigoriev I.V."/>
            <person name="Martin F.M."/>
            <person name="Hacquard S."/>
        </authorList>
    </citation>
    <scope>NUCLEOTIDE SEQUENCE</scope>
    <source>
        <strain evidence="2">MPI-CAGE-AT-0147</strain>
    </source>
</reference>
<gene>
    <name evidence="2" type="ORF">EDB81DRAFT_754244</name>
</gene>
<evidence type="ECO:0000313" key="2">
    <source>
        <dbReference type="EMBL" id="KAH7165483.1"/>
    </source>
</evidence>
<comment type="caution">
    <text evidence="2">The sequence shown here is derived from an EMBL/GenBank/DDBJ whole genome shotgun (WGS) entry which is preliminary data.</text>
</comment>
<evidence type="ECO:0000313" key="3">
    <source>
        <dbReference type="Proteomes" id="UP000738349"/>
    </source>
</evidence>
<feature type="region of interest" description="Disordered" evidence="1">
    <location>
        <begin position="38"/>
        <end position="68"/>
    </location>
</feature>
<protein>
    <submittedName>
        <fullName evidence="2">Uncharacterized protein</fullName>
    </submittedName>
</protein>
<feature type="region of interest" description="Disordered" evidence="1">
    <location>
        <begin position="83"/>
        <end position="125"/>
    </location>
</feature>
<keyword evidence="3" id="KW-1185">Reference proteome</keyword>
<dbReference type="EMBL" id="JAGMUV010000003">
    <property type="protein sequence ID" value="KAH7165483.1"/>
    <property type="molecule type" value="Genomic_DNA"/>
</dbReference>
<accession>A0A9P9FMV9</accession>
<dbReference type="Proteomes" id="UP000738349">
    <property type="component" value="Unassembled WGS sequence"/>
</dbReference>
<dbReference type="OrthoDB" id="5106860at2759"/>
<feature type="compositionally biased region" description="Basic residues" evidence="1">
    <location>
        <begin position="101"/>
        <end position="112"/>
    </location>
</feature>
<proteinExistence type="predicted"/>
<evidence type="ECO:0000256" key="1">
    <source>
        <dbReference type="SAM" id="MobiDB-lite"/>
    </source>
</evidence>